<feature type="compositionally biased region" description="Basic and acidic residues" evidence="1">
    <location>
        <begin position="27"/>
        <end position="51"/>
    </location>
</feature>
<gene>
    <name evidence="2" type="ORF">BDW02DRAFT_603329</name>
</gene>
<dbReference type="EMBL" id="ML975532">
    <property type="protein sequence ID" value="KAF1828545.1"/>
    <property type="molecule type" value="Genomic_DNA"/>
</dbReference>
<keyword evidence="3" id="KW-1185">Reference proteome</keyword>
<proteinExistence type="predicted"/>
<sequence>MCIPTRTHATHALQTERQTVDGNNSERVSDGEAIKRSKELVESSPEARRIGNESSVDYMGSFSASTPSIQPDKDRHEANIPETPKDDTHDFPTPRRTLQRTPASPTFTTLLSSTSISDARREYRPSSSDVSPYIGSSVERINQAYATPPSSPPVALQKLLPCRPAPEMEHGVASYQLREAPCYLTIRESDSNTENEDSMFSYELDPVWALWSPESDRTNQREDSPSPDADSESEPMNFDHISVLMRRLDLCQDRMDDVIEDYDSHMYGKCTSRYEVAQAFDARNTSVADANSDGDFSSSGETPLVNIANEITGNDDALEERKEYGVGASCKSVQYGVTTYGTKKEEFTDSMDGDELAELGLTGALCTMFTVIWMAGGSE</sequence>
<dbReference type="AlphaFoldDB" id="A0A6A5JVV4"/>
<name>A0A6A5JVV4_9PLEO</name>
<dbReference type="Proteomes" id="UP000800040">
    <property type="component" value="Unassembled WGS sequence"/>
</dbReference>
<evidence type="ECO:0000313" key="3">
    <source>
        <dbReference type="Proteomes" id="UP000800040"/>
    </source>
</evidence>
<feature type="compositionally biased region" description="Basic and acidic residues" evidence="1">
    <location>
        <begin position="214"/>
        <end position="224"/>
    </location>
</feature>
<protein>
    <submittedName>
        <fullName evidence="2">Uncharacterized protein</fullName>
    </submittedName>
</protein>
<organism evidence="2 3">
    <name type="scientific">Decorospora gaudefroyi</name>
    <dbReference type="NCBI Taxonomy" id="184978"/>
    <lineage>
        <taxon>Eukaryota</taxon>
        <taxon>Fungi</taxon>
        <taxon>Dikarya</taxon>
        <taxon>Ascomycota</taxon>
        <taxon>Pezizomycotina</taxon>
        <taxon>Dothideomycetes</taxon>
        <taxon>Pleosporomycetidae</taxon>
        <taxon>Pleosporales</taxon>
        <taxon>Pleosporineae</taxon>
        <taxon>Pleosporaceae</taxon>
        <taxon>Decorospora</taxon>
    </lineage>
</organism>
<feature type="compositionally biased region" description="Basic and acidic residues" evidence="1">
    <location>
        <begin position="71"/>
        <end position="93"/>
    </location>
</feature>
<reference evidence="2" key="1">
    <citation type="submission" date="2020-01" db="EMBL/GenBank/DDBJ databases">
        <authorList>
            <consortium name="DOE Joint Genome Institute"/>
            <person name="Haridas S."/>
            <person name="Albert R."/>
            <person name="Binder M."/>
            <person name="Bloem J."/>
            <person name="Labutti K."/>
            <person name="Salamov A."/>
            <person name="Andreopoulos B."/>
            <person name="Baker S.E."/>
            <person name="Barry K."/>
            <person name="Bills G."/>
            <person name="Bluhm B.H."/>
            <person name="Cannon C."/>
            <person name="Castanera R."/>
            <person name="Culley D.E."/>
            <person name="Daum C."/>
            <person name="Ezra D."/>
            <person name="Gonzalez J.B."/>
            <person name="Henrissat B."/>
            <person name="Kuo A."/>
            <person name="Liang C."/>
            <person name="Lipzen A."/>
            <person name="Lutzoni F."/>
            <person name="Magnuson J."/>
            <person name="Mondo S."/>
            <person name="Nolan M."/>
            <person name="Ohm R."/>
            <person name="Pangilinan J."/>
            <person name="Park H.-J."/>
            <person name="Ramirez L."/>
            <person name="Alfaro M."/>
            <person name="Sun H."/>
            <person name="Tritt A."/>
            <person name="Yoshinaga Y."/>
            <person name="Zwiers L.-H."/>
            <person name="Turgeon B.G."/>
            <person name="Goodwin S.B."/>
            <person name="Spatafora J.W."/>
            <person name="Crous P.W."/>
            <person name="Grigoriev I.V."/>
        </authorList>
    </citation>
    <scope>NUCLEOTIDE SEQUENCE</scope>
    <source>
        <strain evidence="2">P77</strain>
    </source>
</reference>
<accession>A0A6A5JVV4</accession>
<evidence type="ECO:0000256" key="1">
    <source>
        <dbReference type="SAM" id="MobiDB-lite"/>
    </source>
</evidence>
<evidence type="ECO:0000313" key="2">
    <source>
        <dbReference type="EMBL" id="KAF1828545.1"/>
    </source>
</evidence>
<feature type="region of interest" description="Disordered" evidence="1">
    <location>
        <begin position="1"/>
        <end position="105"/>
    </location>
</feature>
<feature type="region of interest" description="Disordered" evidence="1">
    <location>
        <begin position="214"/>
        <end position="236"/>
    </location>
</feature>
<feature type="compositionally biased region" description="Polar residues" evidence="1">
    <location>
        <begin position="12"/>
        <end position="26"/>
    </location>
</feature>